<comment type="caution">
    <text evidence="4">The sequence shown here is derived from an EMBL/GenBank/DDBJ whole genome shotgun (WGS) entry which is preliminary data.</text>
</comment>
<reference evidence="4" key="1">
    <citation type="submission" date="2021-10" db="EMBL/GenBank/DDBJ databases">
        <title>Tropical sea cucumber genome reveals ecological adaptation and Cuvierian tubules defense mechanism.</title>
        <authorList>
            <person name="Chen T."/>
        </authorList>
    </citation>
    <scope>NUCLEOTIDE SEQUENCE</scope>
    <source>
        <strain evidence="4">Nanhai2018</strain>
        <tissue evidence="4">Muscle</tissue>
    </source>
</reference>
<dbReference type="GO" id="GO:0000466">
    <property type="term" value="P:maturation of 5.8S rRNA from tricistronic rRNA transcript (SSU-rRNA, 5.8S rRNA, LSU-rRNA)"/>
    <property type="evidence" value="ECO:0007669"/>
    <property type="project" value="TreeGrafter"/>
</dbReference>
<feature type="region of interest" description="Disordered" evidence="1">
    <location>
        <begin position="1"/>
        <end position="41"/>
    </location>
</feature>
<keyword evidence="5" id="KW-1185">Reference proteome</keyword>
<evidence type="ECO:0000313" key="4">
    <source>
        <dbReference type="EMBL" id="KAJ8026626.1"/>
    </source>
</evidence>
<dbReference type="Pfam" id="PF11707">
    <property type="entry name" value="Npa1"/>
    <property type="match status" value="1"/>
</dbReference>
<dbReference type="OrthoDB" id="72892at2759"/>
<dbReference type="InterPro" id="IPR039844">
    <property type="entry name" value="URB1"/>
</dbReference>
<dbReference type="GO" id="GO:0000463">
    <property type="term" value="P:maturation of LSU-rRNA from tricistronic rRNA transcript (SSU-rRNA, 5.8S rRNA, LSU-rRNA)"/>
    <property type="evidence" value="ECO:0007669"/>
    <property type="project" value="TreeGrafter"/>
</dbReference>
<dbReference type="Pfam" id="PF16201">
    <property type="entry name" value="NopRA1"/>
    <property type="match status" value="1"/>
</dbReference>
<dbReference type="GO" id="GO:0005730">
    <property type="term" value="C:nucleolus"/>
    <property type="evidence" value="ECO:0007669"/>
    <property type="project" value="TreeGrafter"/>
</dbReference>
<accession>A0A9Q0YU90</accession>
<sequence>MAAPSDNVREDGTRKAKKRKRENHEEVEDDIDKEQADNEPLKKAKIFEDGEDFANILKQDDSNLQSALEGFLKSCNDAATEDGEDILMQYLEASPQCEDLLDLLKNDDRPDLVLLYVFKIIRIILIRFAENHARYAGTALSMVRRIVRLHFSVLVKILTMREWQFQKAALSILTIMVTLGQQCAQEVLSELNLNHPYLLKLSQMRRDKHREDPRMLFVQFAMSLFITGGSNIVEKVVASKDFCHSLFQNVHLDRVATLQLLIVTLRDRVLFSTYIPKKTKKYLFNNFTLSQLIELYNWKVPSNEEGKKSKEEIDVPVMVHNFLKLVCCTTRHGICYSDKSLGLDGRGANSLLLRFLTTFKTASLLKTSLMEELFLQVFKSCPDLLVPYLKERETKFTPRPYPDWLNNISIFKKIYACFPEPNPILKDKTHSPSSSRLLDLVKVTTLPPIYSREQYVQYFKGMCVPVHYELLDVCKLILEKSLRTIQFCQQQMEDKETTYSSDDWNDFISGFRESLREVFPDAEFFVGMFEKYQTLLRSSNKVEGREELSKKQVSSSPVEIPKLDAVMLRILEVLRLQQNIHPDCLDSSSLDLNSIFLETLSVSFIQTLSKEDSFSIRLVKAVMEFLRHLPPKKIRWFKENKKAGSLFSQILTLLLSSEMVRSEAEQLLCTILQETGHFENNEHEAIIWLNTLRELKSERARVIDFLKKALIKVVRNPHPFNDKVADAVAKAHMLRENEGDIHTEIASIADAGIAAILDQEEYTLDCAKNAVSMETETRNDHRQRNKDFIYCSALLPAALEEYFILSTKDANHSESISEYVTMVTMSIINQQRDPIPVSVLIKDCYAAASKTPEKEISLNVKNFEKCLDYCQFWFERAQLMASEEGVNQSKKLKRMKKKLFPYKKFSELLQDSFVIGSTALCNAEVLTTLSGLAQGLPAHKILPTCKQIMLYMQDTKDDNIPSLLGSLVYFLYIILQRASQLDEETQLKGGQTIEVSEDVKVSSTDQSVPWQEITSTLFENTAVPNWGHYGTLLSFSGDMESALGSNSLEKHFLILLDHFFASKISSQSFQKIVDNCFARINSECLRKLVDLQETTNSIQWEDYYANSDWLEHATVVSSDVFKDSISKILEILASSPEFCCKSLTELFLKLPKELRAFSPTSITNFVLSVEHHREENLDKIFTSFLEKSPDVSLKSSVDLLDHSLSSQENKELYRSLAISLISHNPLHRMYFTRLICTDGGIKQIKRKLKKDYKNFSHIVYSYLSAVAYQRVKSDEDLKAEHALQENLWPLLLKLYKGDSSFLHEGDSRLLEALCKLLDTLVLEQTLDDLCSEEILGSDGARLILIDTLLSELSNRDSARLQPIRMTVLGALLESCAASDANEERYRSYQIMLTILEKSSTVKPESKFISHWKAFVRKGLKLDYQKADFQNVLRQLLPGTYPDASKKTEGLLPIEKLFNMIINHSSFLPTMLGSDEQKNEDTDKIKGHVIASLLFIVKRAPSCCNADHLVVMLGAYGATRSHTDQLLLEMLEVYEKNISELDDYRYFALQFPYLWGQAAVDHYTSRKTLGKNLWTQPTMKEVLDLLNPAKIYQTALQFPLDQPLSRQEEATVSLASEESDLYDPSFLLPLFSFLLAPENVADCQKFIACNALLLSLASLSSMYGSMREAGYFILSRFEQHLEGARFRGRREISYLLTCLKNTVPEPNACLPSVITMFVGKSAYLMLNPGTSIFKHILQYITIEPKLNLNVIPAFNGLFFSSSEKHIDECNWILHLLKDGLRDFGDFTIYTRNNVWSLLLSFKSSPHCSQEIQDTILSIVKKAVAIPQAAVALVSSHSLLLWTLSSPDPLDHVKTIPILETVLDSVVQFWKKNPSPELCKTVVKMFQELLLNCQTLLQSMKSPSLDLLRQVLLMTQKCLLQLEQLNENDTNLSESSCIFTEKSFQNLIQLYQKTTQDPCFCFKGCKTKKMQTIHCEEGEITPHERLQEDWMTKDDNKETASSLYYLIWYWLKNSSSVKPANENSPSGGDGEELSCLGICWCLNHFVRCKGEVPTPKMSDLLKIVLMRLRANPEEAQNLSELEERRATGGSFLSVYNVLNRLAVRSGWTHLNCEEKNLIEDAINQILLQLSEYMSVGDAFKVYLKEWSQDQKEIKARKQEHLTLFLRELWSGFEKPSAYECLSAT</sequence>
<dbReference type="SUPFAM" id="SSF48371">
    <property type="entry name" value="ARM repeat"/>
    <property type="match status" value="1"/>
</dbReference>
<evidence type="ECO:0000259" key="2">
    <source>
        <dbReference type="Pfam" id="PF11707"/>
    </source>
</evidence>
<evidence type="ECO:0000259" key="3">
    <source>
        <dbReference type="Pfam" id="PF16201"/>
    </source>
</evidence>
<dbReference type="InterPro" id="IPR021714">
    <property type="entry name" value="URB1_N"/>
</dbReference>
<dbReference type="InterPro" id="IPR016024">
    <property type="entry name" value="ARM-type_fold"/>
</dbReference>
<evidence type="ECO:0000256" key="1">
    <source>
        <dbReference type="SAM" id="MobiDB-lite"/>
    </source>
</evidence>
<name>A0A9Q0YU90_HOLLE</name>
<organism evidence="4 5">
    <name type="scientific">Holothuria leucospilota</name>
    <name type="common">Black long sea cucumber</name>
    <name type="synonym">Mertensiothuria leucospilota</name>
    <dbReference type="NCBI Taxonomy" id="206669"/>
    <lineage>
        <taxon>Eukaryota</taxon>
        <taxon>Metazoa</taxon>
        <taxon>Echinodermata</taxon>
        <taxon>Eleutherozoa</taxon>
        <taxon>Echinozoa</taxon>
        <taxon>Holothuroidea</taxon>
        <taxon>Aspidochirotacea</taxon>
        <taxon>Aspidochirotida</taxon>
        <taxon>Holothuriidae</taxon>
        <taxon>Holothuria</taxon>
    </lineage>
</organism>
<dbReference type="EMBL" id="JAIZAY010000016">
    <property type="protein sequence ID" value="KAJ8026626.1"/>
    <property type="molecule type" value="Genomic_DNA"/>
</dbReference>
<dbReference type="Proteomes" id="UP001152320">
    <property type="component" value="Chromosome 16"/>
</dbReference>
<evidence type="ECO:0000313" key="5">
    <source>
        <dbReference type="Proteomes" id="UP001152320"/>
    </source>
</evidence>
<proteinExistence type="predicted"/>
<dbReference type="InterPro" id="IPR032436">
    <property type="entry name" value="URB1_C"/>
</dbReference>
<protein>
    <submittedName>
        <fullName evidence="4">Nucleolar pre-ribosomal-associated protein 1</fullName>
    </submittedName>
</protein>
<dbReference type="PANTHER" id="PTHR13500">
    <property type="entry name" value="NUCLEOLAR PRERIBOSOMAL-ASSOCIATED PROTEIN 1"/>
    <property type="match status" value="1"/>
</dbReference>
<gene>
    <name evidence="4" type="ORF">HOLleu_31516</name>
</gene>
<dbReference type="PANTHER" id="PTHR13500:SF0">
    <property type="entry name" value="NUCLEOLAR PRE-RIBOSOMAL-ASSOCIATED PROTEIN 1"/>
    <property type="match status" value="1"/>
</dbReference>
<feature type="domain" description="URB1 C-terminal" evidence="3">
    <location>
        <begin position="1653"/>
        <end position="1840"/>
    </location>
</feature>
<feature type="domain" description="URB1 N-terminal" evidence="2">
    <location>
        <begin position="114"/>
        <end position="407"/>
    </location>
</feature>